<evidence type="ECO:0000313" key="2">
    <source>
        <dbReference type="Proteomes" id="UP000294927"/>
    </source>
</evidence>
<evidence type="ECO:0000313" key="1">
    <source>
        <dbReference type="EMBL" id="TDV56433.1"/>
    </source>
</evidence>
<proteinExistence type="predicted"/>
<dbReference type="Proteomes" id="UP000294927">
    <property type="component" value="Unassembled WGS sequence"/>
</dbReference>
<protein>
    <recommendedName>
        <fullName evidence="3">Alpha/beta hydrolase</fullName>
    </recommendedName>
</protein>
<organism evidence="1 2">
    <name type="scientific">Actinophytocola oryzae</name>
    <dbReference type="NCBI Taxonomy" id="502181"/>
    <lineage>
        <taxon>Bacteria</taxon>
        <taxon>Bacillati</taxon>
        <taxon>Actinomycetota</taxon>
        <taxon>Actinomycetes</taxon>
        <taxon>Pseudonocardiales</taxon>
        <taxon>Pseudonocardiaceae</taxon>
    </lineage>
</organism>
<keyword evidence="2" id="KW-1185">Reference proteome</keyword>
<dbReference type="InterPro" id="IPR029058">
    <property type="entry name" value="AB_hydrolase_fold"/>
</dbReference>
<name>A0A4R7W1J1_9PSEU</name>
<accession>A0A4R7W1J1</accession>
<dbReference type="EMBL" id="SOCP01000002">
    <property type="protein sequence ID" value="TDV56433.1"/>
    <property type="molecule type" value="Genomic_DNA"/>
</dbReference>
<dbReference type="RefSeq" id="WP_208297411.1">
    <property type="nucleotide sequence ID" value="NZ_SOCP01000002.1"/>
</dbReference>
<dbReference type="SUPFAM" id="SSF53474">
    <property type="entry name" value="alpha/beta-Hydrolases"/>
    <property type="match status" value="1"/>
</dbReference>
<sequence>MTAPAREIELLGIPMAASNGRIDIYSGVSRMAGKVWGSLHRAATPSKTVVAVVHPASNFLGHYLLAPLARRGVDAVGLTTRYIGNDSTLLMENCVLDIGAAIAFLRDRGYERIVLVGNSGGGGLTALYQSQAESPSITHTPAGDPPDLTGATLPPVDALVELMAHPGRAIVFTEWLDPAIVDEHDPTRRDPDLDMFDPRNGPPYSPEFLARYRAAQVARNRRITAWVREKLAELAKDPDGVQDLPFTVHGTGADPRFTDLTIEPSDREAGTMWGPAAHANLMPASLAHFSSLRSWLSQWSIDESNCDGPLHLARTSVPTLVMYGTADQVCFPSHAQSLYDAVPHDDKKLLGVERGTHYLSGQPELMDQVTDTILSWLESTGVRA</sequence>
<dbReference type="Gene3D" id="3.40.50.1820">
    <property type="entry name" value="alpha/beta hydrolase"/>
    <property type="match status" value="1"/>
</dbReference>
<dbReference type="PANTHER" id="PTHR11614">
    <property type="entry name" value="PHOSPHOLIPASE-RELATED"/>
    <property type="match status" value="1"/>
</dbReference>
<dbReference type="AlphaFoldDB" id="A0A4R7W1J1"/>
<evidence type="ECO:0008006" key="3">
    <source>
        <dbReference type="Google" id="ProtNLM"/>
    </source>
</evidence>
<dbReference type="InterPro" id="IPR051044">
    <property type="entry name" value="MAG_DAG_Lipase"/>
</dbReference>
<reference evidence="1 2" key="1">
    <citation type="submission" date="2019-03" db="EMBL/GenBank/DDBJ databases">
        <title>Genomic Encyclopedia of Archaeal and Bacterial Type Strains, Phase II (KMG-II): from individual species to whole genera.</title>
        <authorList>
            <person name="Goeker M."/>
        </authorList>
    </citation>
    <scope>NUCLEOTIDE SEQUENCE [LARGE SCALE GENOMIC DNA]</scope>
    <source>
        <strain evidence="1 2">DSM 45499</strain>
    </source>
</reference>
<comment type="caution">
    <text evidence="1">The sequence shown here is derived from an EMBL/GenBank/DDBJ whole genome shotgun (WGS) entry which is preliminary data.</text>
</comment>
<gene>
    <name evidence="1" type="ORF">CLV71_102500</name>
</gene>